<keyword evidence="2" id="KW-1185">Reference proteome</keyword>
<evidence type="ECO:0000313" key="2">
    <source>
        <dbReference type="Proteomes" id="UP000054477"/>
    </source>
</evidence>
<reference evidence="2" key="2">
    <citation type="submission" date="2015-01" db="EMBL/GenBank/DDBJ databases">
        <title>Evolutionary Origins and Diversification of the Mycorrhizal Mutualists.</title>
        <authorList>
            <consortium name="DOE Joint Genome Institute"/>
            <consortium name="Mycorrhizal Genomics Consortium"/>
            <person name="Kohler A."/>
            <person name="Kuo A."/>
            <person name="Nagy L.G."/>
            <person name="Floudas D."/>
            <person name="Copeland A."/>
            <person name="Barry K.W."/>
            <person name="Cichocki N."/>
            <person name="Veneault-Fourrey C."/>
            <person name="LaButti K."/>
            <person name="Lindquist E.A."/>
            <person name="Lipzen A."/>
            <person name="Lundell T."/>
            <person name="Morin E."/>
            <person name="Murat C."/>
            <person name="Riley R."/>
            <person name="Ohm R."/>
            <person name="Sun H."/>
            <person name="Tunlid A."/>
            <person name="Henrissat B."/>
            <person name="Grigoriev I.V."/>
            <person name="Hibbett D.S."/>
            <person name="Martin F."/>
        </authorList>
    </citation>
    <scope>NUCLEOTIDE SEQUENCE [LARGE SCALE GENOMIC DNA]</scope>
    <source>
        <strain evidence="2">LaAM-08-1</strain>
    </source>
</reference>
<sequence>MSESENFLVNLLPLDSNEVVGAQGKPAIWGRATLVCRTRGTGPVTHRGAGIIQHRLRKNLALGLNFYRVKNNHHQFLTEHSQMRGLSTKVYSTTGEDVSPVARLSTARSYHLRHRHVYYHSHWRNLSV</sequence>
<evidence type="ECO:0000313" key="1">
    <source>
        <dbReference type="EMBL" id="KIK05270.1"/>
    </source>
</evidence>
<protein>
    <submittedName>
        <fullName evidence="1">Uncharacterized protein</fullName>
    </submittedName>
</protein>
<dbReference type="AlphaFoldDB" id="A0A0C9WZM8"/>
<name>A0A0C9WZM8_9AGAR</name>
<gene>
    <name evidence="1" type="ORF">K443DRAFT_3943</name>
</gene>
<accession>A0A0C9WZM8</accession>
<dbReference type="Proteomes" id="UP000054477">
    <property type="component" value="Unassembled WGS sequence"/>
</dbReference>
<organism evidence="1 2">
    <name type="scientific">Laccaria amethystina LaAM-08-1</name>
    <dbReference type="NCBI Taxonomy" id="1095629"/>
    <lineage>
        <taxon>Eukaryota</taxon>
        <taxon>Fungi</taxon>
        <taxon>Dikarya</taxon>
        <taxon>Basidiomycota</taxon>
        <taxon>Agaricomycotina</taxon>
        <taxon>Agaricomycetes</taxon>
        <taxon>Agaricomycetidae</taxon>
        <taxon>Agaricales</taxon>
        <taxon>Agaricineae</taxon>
        <taxon>Hydnangiaceae</taxon>
        <taxon>Laccaria</taxon>
    </lineage>
</organism>
<dbReference type="EMBL" id="KN838561">
    <property type="protein sequence ID" value="KIK05270.1"/>
    <property type="molecule type" value="Genomic_DNA"/>
</dbReference>
<proteinExistence type="predicted"/>
<dbReference type="HOGENOM" id="CLU_1959921_0_0_1"/>
<reference evidence="1 2" key="1">
    <citation type="submission" date="2014-04" db="EMBL/GenBank/DDBJ databases">
        <authorList>
            <consortium name="DOE Joint Genome Institute"/>
            <person name="Kuo A."/>
            <person name="Kohler A."/>
            <person name="Nagy L.G."/>
            <person name="Floudas D."/>
            <person name="Copeland A."/>
            <person name="Barry K.W."/>
            <person name="Cichocki N."/>
            <person name="Veneault-Fourrey C."/>
            <person name="LaButti K."/>
            <person name="Lindquist E.A."/>
            <person name="Lipzen A."/>
            <person name="Lundell T."/>
            <person name="Morin E."/>
            <person name="Murat C."/>
            <person name="Sun H."/>
            <person name="Tunlid A."/>
            <person name="Henrissat B."/>
            <person name="Grigoriev I.V."/>
            <person name="Hibbett D.S."/>
            <person name="Martin F."/>
            <person name="Nordberg H.P."/>
            <person name="Cantor M.N."/>
            <person name="Hua S.X."/>
        </authorList>
    </citation>
    <scope>NUCLEOTIDE SEQUENCE [LARGE SCALE GENOMIC DNA]</scope>
    <source>
        <strain evidence="1 2">LaAM-08-1</strain>
    </source>
</reference>